<organism evidence="2 3">
    <name type="scientific">Persicobacter psychrovividus</name>
    <dbReference type="NCBI Taxonomy" id="387638"/>
    <lineage>
        <taxon>Bacteria</taxon>
        <taxon>Pseudomonadati</taxon>
        <taxon>Bacteroidota</taxon>
        <taxon>Cytophagia</taxon>
        <taxon>Cytophagales</taxon>
        <taxon>Persicobacteraceae</taxon>
        <taxon>Persicobacter</taxon>
    </lineage>
</organism>
<dbReference type="InterPro" id="IPR012334">
    <property type="entry name" value="Pectin_lyas_fold"/>
</dbReference>
<keyword evidence="3" id="KW-1185">Reference proteome</keyword>
<evidence type="ECO:0000313" key="3">
    <source>
        <dbReference type="Proteomes" id="UP001354989"/>
    </source>
</evidence>
<evidence type="ECO:0000256" key="1">
    <source>
        <dbReference type="SAM" id="SignalP"/>
    </source>
</evidence>
<dbReference type="Proteomes" id="UP001354989">
    <property type="component" value="Plasmid pPP1"/>
</dbReference>
<dbReference type="EMBL" id="AP025293">
    <property type="protein sequence ID" value="BDD00953.1"/>
    <property type="molecule type" value="Genomic_DNA"/>
</dbReference>
<evidence type="ECO:0000313" key="2">
    <source>
        <dbReference type="EMBL" id="BDD00953.1"/>
    </source>
</evidence>
<dbReference type="InterPro" id="IPR039513">
    <property type="entry name" value="PL-6"/>
</dbReference>
<accession>A0ABM7VJ00</accession>
<dbReference type="CDD" id="cd14251">
    <property type="entry name" value="PL-6"/>
    <property type="match status" value="1"/>
</dbReference>
<dbReference type="SMART" id="SM00710">
    <property type="entry name" value="PbH1"/>
    <property type="match status" value="8"/>
</dbReference>
<sequence>MKSFFSKLSMTLFLAAALGTVQAKNVVVKDMNALKDATKSAVAGDTISLASGRWTDAKIKLDLQGTPKAGIVVQAEESGKTILVGNSSLEMAGEYFTVKGLVFTDGYAQGRVAVRFKIGNKVAKHVRMSEVVIDHYNPADRFEKTSWVELYGQHNEIDHCYFGGKLNAGVLMAVKLNNAESRENYHHIHNNVFGSRPKLGSNGGETLRVGTSTYCTKTSGTQIENNIFDHCSGEVEVVSIKSSDNVIKGNLFRGCEGVMTMRHGDRNQVLGNYFIGLGESNNSGGLRIINGNHLIKGNYFQNLGGRRFFGPLAVMNGVPNSLANRYIRAHDVKIEDNHVFNCPHVELCVGSDRERTQTPDHILFKNNTFYNPNEGDIFTKLDDISGFTFKGNKYVNNGFKVKEKGMKAIPADTYHKTKEGLWASKNFTPELPVKDNEAGPQWYTPISDAIVLTDKHVKVASFDELTSAIKNAEDGETIEITAPEIHFADGIHLTHFVNIVYKGEGHSMFRYLANANQKPFFTIENGGSLKVSGITFNGRSDTGIVKAGISTSTSPMIKHYSLDVTDCTFQNFDGSDFCAFRAYTSTFADEITFKNCLFTNISGVALNINGQTEKKGRYSAEEVTIENCTFDKVMTGAMEITRMGNDESTTGPSVKLKNCDFIETGNKELGSAVLLWGVQQLDIDGLFFYNSGASGRTIRFEDPLWAVSKIDNILSINAGRIESYYKRKGEHVYEVNKKMNREEAMKLKTNNEFGGSFGTK</sequence>
<dbReference type="Gene3D" id="2.160.20.10">
    <property type="entry name" value="Single-stranded right-handed beta-helix, Pectin lyase-like"/>
    <property type="match status" value="2"/>
</dbReference>
<dbReference type="RefSeq" id="WP_338398174.1">
    <property type="nucleotide sequence ID" value="NZ_AP025293.1"/>
</dbReference>
<dbReference type="InterPro" id="IPR011050">
    <property type="entry name" value="Pectin_lyase_fold/virulence"/>
</dbReference>
<keyword evidence="1" id="KW-0732">Signal</keyword>
<geneLocation type="plasmid" evidence="2 3">
    <name>pPP1</name>
</geneLocation>
<reference evidence="2 3" key="1">
    <citation type="submission" date="2021-12" db="EMBL/GenBank/DDBJ databases">
        <title>Genome sequencing of bacteria with rrn-lacking chromosome and rrn-plasmid.</title>
        <authorList>
            <person name="Anda M."/>
            <person name="Iwasaki W."/>
        </authorList>
    </citation>
    <scope>NUCLEOTIDE SEQUENCE [LARGE SCALE GENOMIC DNA]</scope>
    <source>
        <strain evidence="2 3">NBRC 101262</strain>
        <plasmid evidence="2 3">pPP1</plasmid>
    </source>
</reference>
<dbReference type="SUPFAM" id="SSF51126">
    <property type="entry name" value="Pectin lyase-like"/>
    <property type="match status" value="2"/>
</dbReference>
<name>A0ABM7VJ00_9BACT</name>
<dbReference type="Pfam" id="PF14592">
    <property type="entry name" value="Chondroitinas_B"/>
    <property type="match status" value="1"/>
</dbReference>
<evidence type="ECO:0008006" key="4">
    <source>
        <dbReference type="Google" id="ProtNLM"/>
    </source>
</evidence>
<dbReference type="InterPro" id="IPR006626">
    <property type="entry name" value="PbH1"/>
</dbReference>
<keyword evidence="2" id="KW-0614">Plasmid</keyword>
<protein>
    <recommendedName>
        <fullName evidence="4">Poly(Beta-D-mannuronate) lyase</fullName>
    </recommendedName>
</protein>
<gene>
    <name evidence="2" type="ORF">PEPS_32330</name>
</gene>
<feature type="chain" id="PRO_5045980082" description="Poly(Beta-D-mannuronate) lyase" evidence="1">
    <location>
        <begin position="24"/>
        <end position="760"/>
    </location>
</feature>
<feature type="signal peptide" evidence="1">
    <location>
        <begin position="1"/>
        <end position="23"/>
    </location>
</feature>
<proteinExistence type="predicted"/>